<feature type="transmembrane region" description="Helical" evidence="1">
    <location>
        <begin position="7"/>
        <end position="27"/>
    </location>
</feature>
<feature type="transmembrane region" description="Helical" evidence="1">
    <location>
        <begin position="33"/>
        <end position="53"/>
    </location>
</feature>
<accession>A0A431WJJ9</accession>
<feature type="transmembrane region" description="Helical" evidence="1">
    <location>
        <begin position="60"/>
        <end position="81"/>
    </location>
</feature>
<dbReference type="Proteomes" id="UP000271374">
    <property type="component" value="Unassembled WGS sequence"/>
</dbReference>
<dbReference type="EMBL" id="RXNT01000002">
    <property type="protein sequence ID" value="RTR35767.1"/>
    <property type="molecule type" value="Genomic_DNA"/>
</dbReference>
<reference evidence="2 3" key="1">
    <citation type="submission" date="2018-12" db="EMBL/GenBank/DDBJ databases">
        <title>Bacillus yapensis draft genome sequence.</title>
        <authorList>
            <person name="Yu L."/>
            <person name="Xu X."/>
            <person name="Tang X."/>
        </authorList>
    </citation>
    <scope>NUCLEOTIDE SEQUENCE [LARGE SCALE GENOMIC DNA]</scope>
    <source>
        <strain evidence="2 3">XXST-01</strain>
    </source>
</reference>
<name>A0A431WJJ9_9BACI</name>
<comment type="caution">
    <text evidence="2">The sequence shown here is derived from an EMBL/GenBank/DDBJ whole genome shotgun (WGS) entry which is preliminary data.</text>
</comment>
<sequence>MSRKQLIITNLILFVIIGFLFSCAVQINSERSFIPLGMVFILLGLSNFLLFLTYQRTRKLVAIIYMIIAASFWVLSGTVLIQGV</sequence>
<evidence type="ECO:0000313" key="3">
    <source>
        <dbReference type="Proteomes" id="UP000271374"/>
    </source>
</evidence>
<evidence type="ECO:0000256" key="1">
    <source>
        <dbReference type="SAM" id="Phobius"/>
    </source>
</evidence>
<keyword evidence="1" id="KW-1133">Transmembrane helix</keyword>
<proteinExistence type="predicted"/>
<evidence type="ECO:0000313" key="2">
    <source>
        <dbReference type="EMBL" id="RTR35767.1"/>
    </source>
</evidence>
<gene>
    <name evidence="2" type="ORF">EKG37_03805</name>
</gene>
<dbReference type="RefSeq" id="WP_126406454.1">
    <property type="nucleotide sequence ID" value="NZ_RXNT01000002.1"/>
</dbReference>
<keyword evidence="1" id="KW-0472">Membrane</keyword>
<protein>
    <submittedName>
        <fullName evidence="2">Uncharacterized protein</fullName>
    </submittedName>
</protein>
<keyword evidence="3" id="KW-1185">Reference proteome</keyword>
<dbReference type="AlphaFoldDB" id="A0A431WJJ9"/>
<organism evidence="2 3">
    <name type="scientific">Bacillus yapensis</name>
    <dbReference type="NCBI Taxonomy" id="2492960"/>
    <lineage>
        <taxon>Bacteria</taxon>
        <taxon>Bacillati</taxon>
        <taxon>Bacillota</taxon>
        <taxon>Bacilli</taxon>
        <taxon>Bacillales</taxon>
        <taxon>Bacillaceae</taxon>
        <taxon>Bacillus</taxon>
    </lineage>
</organism>
<keyword evidence="1" id="KW-0812">Transmembrane</keyword>
<dbReference type="PROSITE" id="PS51257">
    <property type="entry name" value="PROKAR_LIPOPROTEIN"/>
    <property type="match status" value="1"/>
</dbReference>